<sequence length="459" mass="52320">MEPIQLPIKSSGDEQALRSQLVTAKKMLVPSIRLQGSPDHYAKPLRTLNDADAVERAKEKGHRVAALKLHGLPVAEGSIRCLRRYVAVVFQTQVWLLYRSREPKAWLAGNRSSVKQGFRIIPSNESNREIVRVKRLCIRALYALGLDYGVVKVGVRSGNRTVVLDIYPTPKLNREMENAFCQAFTQYMGKLPRLMTDLNRVTLGADPEFIMKKENGELVMASNYFPRFGLVGCDAIWYGQNRSARPLVEIRPKPTPEPRQLVIRLYKGLIRASQRVKTNRFRWLAGALPHPGYPLGGHIHFSGVPLNFKLLRALDHYLALPLVLIEDPQGVKRRPKYGYLGDFRTQFHGGFEYRTLPSWLISPTVTKGVLAAAKLIAAHYPVLKSGYLQRHTVQKAYYEGDKEALRSIVQDLLVELKGLKGYQQYRNYLDPFFQMVLSGKKWNESKDIRLVWKITSNRS</sequence>
<name>A0A1G6J7K3_9BACL</name>
<keyword evidence="1" id="KW-0436">Ligase</keyword>
<dbReference type="AlphaFoldDB" id="A0A1G6J7K3"/>
<keyword evidence="2" id="KW-1185">Reference proteome</keyword>
<dbReference type="Pfam" id="PF14395">
    <property type="entry name" value="COOH-NH2_lig"/>
    <property type="match status" value="1"/>
</dbReference>
<dbReference type="InterPro" id="IPR025681">
    <property type="entry name" value="COOH-NH2_lig"/>
</dbReference>
<dbReference type="GO" id="GO:0016874">
    <property type="term" value="F:ligase activity"/>
    <property type="evidence" value="ECO:0007669"/>
    <property type="project" value="UniProtKB-KW"/>
</dbReference>
<evidence type="ECO:0000313" key="1">
    <source>
        <dbReference type="EMBL" id="SDC13896.1"/>
    </source>
</evidence>
<reference evidence="1 2" key="1">
    <citation type="submission" date="2016-10" db="EMBL/GenBank/DDBJ databases">
        <authorList>
            <person name="de Groot N.N."/>
        </authorList>
    </citation>
    <scope>NUCLEOTIDE SEQUENCE [LARGE SCALE GENOMIC DNA]</scope>
    <source>
        <strain evidence="1 2">DSM 45514</strain>
    </source>
</reference>
<organism evidence="1 2">
    <name type="scientific">Melghirimyces thermohalophilus</name>
    <dbReference type="NCBI Taxonomy" id="1236220"/>
    <lineage>
        <taxon>Bacteria</taxon>
        <taxon>Bacillati</taxon>
        <taxon>Bacillota</taxon>
        <taxon>Bacilli</taxon>
        <taxon>Bacillales</taxon>
        <taxon>Thermoactinomycetaceae</taxon>
        <taxon>Melghirimyces</taxon>
    </lineage>
</organism>
<protein>
    <submittedName>
        <fullName evidence="1">Phage phiEco32-like COOH.NH2 ligase-type 2</fullName>
    </submittedName>
</protein>
<dbReference type="EMBL" id="FMZA01000003">
    <property type="protein sequence ID" value="SDC13896.1"/>
    <property type="molecule type" value="Genomic_DNA"/>
</dbReference>
<gene>
    <name evidence="1" type="ORF">SAMN04488112_103188</name>
</gene>
<proteinExistence type="predicted"/>
<accession>A0A1G6J7K3</accession>
<dbReference type="RefSeq" id="WP_176757789.1">
    <property type="nucleotide sequence ID" value="NZ_FMZA01000003.1"/>
</dbReference>
<evidence type="ECO:0000313" key="2">
    <source>
        <dbReference type="Proteomes" id="UP000199387"/>
    </source>
</evidence>
<dbReference type="Proteomes" id="UP000199387">
    <property type="component" value="Unassembled WGS sequence"/>
</dbReference>
<dbReference type="STRING" id="1236220.SAMN04488112_103188"/>